<dbReference type="EMBL" id="PYMH01000013">
    <property type="protein sequence ID" value="PSU31801.1"/>
    <property type="molecule type" value="Genomic_DNA"/>
</dbReference>
<feature type="transmembrane region" description="Helical" evidence="1">
    <location>
        <begin position="60"/>
        <end position="79"/>
    </location>
</feature>
<protein>
    <submittedName>
        <fullName evidence="2">Uncharacterized protein</fullName>
    </submittedName>
</protein>
<feature type="transmembrane region" description="Helical" evidence="1">
    <location>
        <begin position="91"/>
        <end position="110"/>
    </location>
</feature>
<gene>
    <name evidence="2" type="ORF">C9I99_21695</name>
</gene>
<sequence length="111" mass="12734">MNRLSMRYLPLFVFSLFWFFPGFAVAEIMEPNPGLSNQQLWDSILGNGSFNQVKYATRGMTFSIVMFWVAWAAFGIYQQAFGKGKLDKDDALMYVLRLLLLLTISVFLITS</sequence>
<evidence type="ECO:0000313" key="3">
    <source>
        <dbReference type="Proteomes" id="UP000241222"/>
    </source>
</evidence>
<comment type="caution">
    <text evidence="2">The sequence shown here is derived from an EMBL/GenBank/DDBJ whole genome shotgun (WGS) entry which is preliminary data.</text>
</comment>
<proteinExistence type="predicted"/>
<keyword evidence="1" id="KW-1133">Transmembrane helix</keyword>
<dbReference type="Proteomes" id="UP000241222">
    <property type="component" value="Unassembled WGS sequence"/>
</dbReference>
<keyword evidence="1" id="KW-0812">Transmembrane</keyword>
<keyword evidence="3" id="KW-1185">Reference proteome</keyword>
<keyword evidence="1" id="KW-0472">Membrane</keyword>
<evidence type="ECO:0000256" key="1">
    <source>
        <dbReference type="SAM" id="Phobius"/>
    </source>
</evidence>
<dbReference type="AlphaFoldDB" id="A0A2T3ITY7"/>
<reference evidence="2 3" key="1">
    <citation type="submission" date="2018-03" db="EMBL/GenBank/DDBJ databases">
        <title>Whole genome sequencing of Histamine producing bacteria.</title>
        <authorList>
            <person name="Butler K."/>
        </authorList>
    </citation>
    <scope>NUCLEOTIDE SEQUENCE [LARGE SCALE GENOMIC DNA]</scope>
    <source>
        <strain evidence="2 3">JCM 13586</strain>
    </source>
</reference>
<evidence type="ECO:0000313" key="2">
    <source>
        <dbReference type="EMBL" id="PSU31801.1"/>
    </source>
</evidence>
<accession>A0A2T3ITY7</accession>
<organism evidence="2 3">
    <name type="scientific">Photobacterium lutimaris</name>
    <dbReference type="NCBI Taxonomy" id="388278"/>
    <lineage>
        <taxon>Bacteria</taxon>
        <taxon>Pseudomonadati</taxon>
        <taxon>Pseudomonadota</taxon>
        <taxon>Gammaproteobacteria</taxon>
        <taxon>Vibrionales</taxon>
        <taxon>Vibrionaceae</taxon>
        <taxon>Photobacterium</taxon>
    </lineage>
</organism>
<name>A0A2T3ITY7_9GAMM</name>